<protein>
    <submittedName>
        <fullName evidence="1">Uncharacterized protein</fullName>
    </submittedName>
</protein>
<dbReference type="Proteomes" id="UP000821853">
    <property type="component" value="Chromosome 3"/>
</dbReference>
<keyword evidence="2" id="KW-1185">Reference proteome</keyword>
<evidence type="ECO:0000313" key="2">
    <source>
        <dbReference type="Proteomes" id="UP000821853"/>
    </source>
</evidence>
<dbReference type="EMBL" id="JABSTR010000005">
    <property type="protein sequence ID" value="KAH9372162.1"/>
    <property type="molecule type" value="Genomic_DNA"/>
</dbReference>
<accession>A0A9J6G9K4</accession>
<dbReference type="AlphaFoldDB" id="A0A9J6G9K4"/>
<reference evidence="1 2" key="1">
    <citation type="journal article" date="2020" name="Cell">
        <title>Large-Scale Comparative Analyses of Tick Genomes Elucidate Their Genetic Diversity and Vector Capacities.</title>
        <authorList>
            <consortium name="Tick Genome and Microbiome Consortium (TIGMIC)"/>
            <person name="Jia N."/>
            <person name="Wang J."/>
            <person name="Shi W."/>
            <person name="Du L."/>
            <person name="Sun Y."/>
            <person name="Zhan W."/>
            <person name="Jiang J.F."/>
            <person name="Wang Q."/>
            <person name="Zhang B."/>
            <person name="Ji P."/>
            <person name="Bell-Sakyi L."/>
            <person name="Cui X.M."/>
            <person name="Yuan T.T."/>
            <person name="Jiang B.G."/>
            <person name="Yang W.F."/>
            <person name="Lam T.T."/>
            <person name="Chang Q.C."/>
            <person name="Ding S.J."/>
            <person name="Wang X.J."/>
            <person name="Zhu J.G."/>
            <person name="Ruan X.D."/>
            <person name="Zhao L."/>
            <person name="Wei J.T."/>
            <person name="Ye R.Z."/>
            <person name="Que T.C."/>
            <person name="Du C.H."/>
            <person name="Zhou Y.H."/>
            <person name="Cheng J.X."/>
            <person name="Dai P.F."/>
            <person name="Guo W.B."/>
            <person name="Han X.H."/>
            <person name="Huang E.J."/>
            <person name="Li L.F."/>
            <person name="Wei W."/>
            <person name="Gao Y.C."/>
            <person name="Liu J.Z."/>
            <person name="Shao H.Z."/>
            <person name="Wang X."/>
            <person name="Wang C.C."/>
            <person name="Yang T.C."/>
            <person name="Huo Q.B."/>
            <person name="Li W."/>
            <person name="Chen H.Y."/>
            <person name="Chen S.E."/>
            <person name="Zhou L.G."/>
            <person name="Ni X.B."/>
            <person name="Tian J.H."/>
            <person name="Sheng Y."/>
            <person name="Liu T."/>
            <person name="Pan Y.S."/>
            <person name="Xia L.Y."/>
            <person name="Li J."/>
            <person name="Zhao F."/>
            <person name="Cao W.C."/>
        </authorList>
    </citation>
    <scope>NUCLEOTIDE SEQUENCE [LARGE SCALE GENOMIC DNA]</scope>
    <source>
        <strain evidence="1">HaeL-2018</strain>
    </source>
</reference>
<sequence length="145" mass="16632">MYCKDFLVAVTKKVLEKSPLRHLLVRGLGSLDPRQMCSKPDECLEGFKKVLNSLTAAKRVSGHQRDTALAQYAELLQERRHNLQQFERTSDSLDMFLYDLQKISSSYSDLWKLDLSRGQVSVERGSCVNRQVAVENMKELSYVSM</sequence>
<organism evidence="1 2">
    <name type="scientific">Haemaphysalis longicornis</name>
    <name type="common">Bush tick</name>
    <dbReference type="NCBI Taxonomy" id="44386"/>
    <lineage>
        <taxon>Eukaryota</taxon>
        <taxon>Metazoa</taxon>
        <taxon>Ecdysozoa</taxon>
        <taxon>Arthropoda</taxon>
        <taxon>Chelicerata</taxon>
        <taxon>Arachnida</taxon>
        <taxon>Acari</taxon>
        <taxon>Parasitiformes</taxon>
        <taxon>Ixodida</taxon>
        <taxon>Ixodoidea</taxon>
        <taxon>Ixodidae</taxon>
        <taxon>Haemaphysalinae</taxon>
        <taxon>Haemaphysalis</taxon>
    </lineage>
</organism>
<dbReference type="VEuPathDB" id="VectorBase:HLOH_062797"/>
<comment type="caution">
    <text evidence="1">The sequence shown here is derived from an EMBL/GenBank/DDBJ whole genome shotgun (WGS) entry which is preliminary data.</text>
</comment>
<gene>
    <name evidence="1" type="ORF">HPB48_009705</name>
</gene>
<dbReference type="OrthoDB" id="6435013at2759"/>
<proteinExistence type="predicted"/>
<name>A0A9J6G9K4_HAELO</name>
<dbReference type="OMA" id="FIWAMKK"/>
<evidence type="ECO:0000313" key="1">
    <source>
        <dbReference type="EMBL" id="KAH9372162.1"/>
    </source>
</evidence>